<gene>
    <name evidence="1" type="ORF">GCM10009639_64040</name>
</gene>
<protein>
    <submittedName>
        <fullName evidence="1">Uncharacterized protein</fullName>
    </submittedName>
</protein>
<dbReference type="EMBL" id="BAAAKJ010000424">
    <property type="protein sequence ID" value="GAA1412033.1"/>
    <property type="molecule type" value="Genomic_DNA"/>
</dbReference>
<dbReference type="Proteomes" id="UP001499863">
    <property type="component" value="Unassembled WGS sequence"/>
</dbReference>
<accession>A0ABP4J4G7</accession>
<reference evidence="2" key="1">
    <citation type="journal article" date="2019" name="Int. J. Syst. Evol. Microbiol.">
        <title>The Global Catalogue of Microorganisms (GCM) 10K type strain sequencing project: providing services to taxonomists for standard genome sequencing and annotation.</title>
        <authorList>
            <consortium name="The Broad Institute Genomics Platform"/>
            <consortium name="The Broad Institute Genome Sequencing Center for Infectious Disease"/>
            <person name="Wu L."/>
            <person name="Ma J."/>
        </authorList>
    </citation>
    <scope>NUCLEOTIDE SEQUENCE [LARGE SCALE GENOMIC DNA]</scope>
    <source>
        <strain evidence="2">JCM 12393</strain>
    </source>
</reference>
<proteinExistence type="predicted"/>
<evidence type="ECO:0000313" key="2">
    <source>
        <dbReference type="Proteomes" id="UP001499863"/>
    </source>
</evidence>
<dbReference type="RefSeq" id="WP_344344082.1">
    <property type="nucleotide sequence ID" value="NZ_BAAAKJ010000424.1"/>
</dbReference>
<sequence length="65" mass="6476">MTTTISTIGSTPGPGTAISAVGLAELKRRVPGGHLRLHFARPADLDAAARCSTPIAAAGAPGRRG</sequence>
<organism evidence="1 2">
    <name type="scientific">Kitasatospora putterlickiae</name>
    <dbReference type="NCBI Taxonomy" id="221725"/>
    <lineage>
        <taxon>Bacteria</taxon>
        <taxon>Bacillati</taxon>
        <taxon>Actinomycetota</taxon>
        <taxon>Actinomycetes</taxon>
        <taxon>Kitasatosporales</taxon>
        <taxon>Streptomycetaceae</taxon>
        <taxon>Kitasatospora</taxon>
    </lineage>
</organism>
<name>A0ABP4J4G7_9ACTN</name>
<comment type="caution">
    <text evidence="1">The sequence shown here is derived from an EMBL/GenBank/DDBJ whole genome shotgun (WGS) entry which is preliminary data.</text>
</comment>
<evidence type="ECO:0000313" key="1">
    <source>
        <dbReference type="EMBL" id="GAA1412033.1"/>
    </source>
</evidence>
<keyword evidence="2" id="KW-1185">Reference proteome</keyword>